<organism evidence="6 7">
    <name type="scientific">Solidesulfovibrio magneticus (strain ATCC 700980 / DSM 13731 / RS-1)</name>
    <name type="common">Desulfovibrio magneticus</name>
    <dbReference type="NCBI Taxonomy" id="573370"/>
    <lineage>
        <taxon>Bacteria</taxon>
        <taxon>Pseudomonadati</taxon>
        <taxon>Thermodesulfobacteriota</taxon>
        <taxon>Desulfovibrionia</taxon>
        <taxon>Desulfovibrionales</taxon>
        <taxon>Desulfovibrionaceae</taxon>
        <taxon>Solidesulfovibrio</taxon>
    </lineage>
</organism>
<evidence type="ECO:0000313" key="6">
    <source>
        <dbReference type="EMBL" id="BAH76001.1"/>
    </source>
</evidence>
<keyword evidence="2 5" id="KW-0812">Transmembrane</keyword>
<evidence type="ECO:0000256" key="3">
    <source>
        <dbReference type="ARBA" id="ARBA00022989"/>
    </source>
</evidence>
<dbReference type="NCBIfam" id="TIGR01593">
    <property type="entry name" value="holin_tox_secr"/>
    <property type="match status" value="1"/>
</dbReference>
<gene>
    <name evidence="6" type="ordered locus">DMR_25100</name>
</gene>
<keyword evidence="3 5" id="KW-1133">Transmembrane helix</keyword>
<dbReference type="AlphaFoldDB" id="C4XTK4"/>
<evidence type="ECO:0000256" key="4">
    <source>
        <dbReference type="ARBA" id="ARBA00023136"/>
    </source>
</evidence>
<dbReference type="OrthoDB" id="5460937at2"/>
<dbReference type="EMBL" id="AP010904">
    <property type="protein sequence ID" value="BAH76001.1"/>
    <property type="molecule type" value="Genomic_DNA"/>
</dbReference>
<reference evidence="6 7" key="1">
    <citation type="journal article" date="2009" name="Genome Res.">
        <title>Whole genome sequence of Desulfovibrio magneticus strain RS-1 revealed common gene clusters in magnetotactic bacteria.</title>
        <authorList>
            <person name="Nakazawa H."/>
            <person name="Arakaki A."/>
            <person name="Narita-Yamada S."/>
            <person name="Yashiro I."/>
            <person name="Jinno K."/>
            <person name="Aoki N."/>
            <person name="Tsuruyama A."/>
            <person name="Okamura Y."/>
            <person name="Tanikawa S."/>
            <person name="Fujita N."/>
            <person name="Takeyama H."/>
            <person name="Matsunaga T."/>
        </authorList>
    </citation>
    <scope>NUCLEOTIDE SEQUENCE [LARGE SCALE GENOMIC DNA]</scope>
    <source>
        <strain evidence="7">ATCC 700980 / DSM 13731 / RS-1</strain>
    </source>
</reference>
<comment type="subcellular location">
    <subcellularLocation>
        <location evidence="1">Membrane</location>
        <topology evidence="1">Multi-pass membrane protein</topology>
    </subcellularLocation>
</comment>
<evidence type="ECO:0000256" key="5">
    <source>
        <dbReference type="SAM" id="Phobius"/>
    </source>
</evidence>
<dbReference type="RefSeq" id="WP_015861180.1">
    <property type="nucleotide sequence ID" value="NC_012796.1"/>
</dbReference>
<accession>C4XTK4</accession>
<dbReference type="Proteomes" id="UP000009071">
    <property type="component" value="Chromosome"/>
</dbReference>
<protein>
    <submittedName>
        <fullName evidence="6">Hypothetical membrane protein</fullName>
    </submittedName>
</protein>
<feature type="transmembrane region" description="Helical" evidence="5">
    <location>
        <begin position="113"/>
        <end position="133"/>
    </location>
</feature>
<feature type="transmembrane region" description="Helical" evidence="5">
    <location>
        <begin position="20"/>
        <end position="40"/>
    </location>
</feature>
<dbReference type="InterPro" id="IPR006480">
    <property type="entry name" value="Phage_holin_4_1"/>
</dbReference>
<dbReference type="KEGG" id="dma:DMR_25100"/>
<sequence length="164" mass="18382">MFGLVWDHLLEVGRDLLVGWLGKTICSTILAVACSLLGGWDRLTSGLFLLWGFDFALGFTRAWIDGCLSRRRFLRGLSKFFLYAAAIFAAVTLDSMLNFKAGGWLHFDFRAGIILYLAINEMLSIMGHLRALGCPLPQAIVKRLTDYRDGVAFTCRPSKERRDG</sequence>
<dbReference type="GO" id="GO:0016020">
    <property type="term" value="C:membrane"/>
    <property type="evidence" value="ECO:0007669"/>
    <property type="project" value="UniProtKB-SubCell"/>
</dbReference>
<feature type="transmembrane region" description="Helical" evidence="5">
    <location>
        <begin position="76"/>
        <end position="93"/>
    </location>
</feature>
<proteinExistence type="predicted"/>
<keyword evidence="4 5" id="KW-0472">Membrane</keyword>
<name>C4XTK4_SOLM1</name>
<dbReference type="HOGENOM" id="CLU_125939_4_1_7"/>
<evidence type="ECO:0000313" key="7">
    <source>
        <dbReference type="Proteomes" id="UP000009071"/>
    </source>
</evidence>
<evidence type="ECO:0000256" key="1">
    <source>
        <dbReference type="ARBA" id="ARBA00004141"/>
    </source>
</evidence>
<dbReference type="STRING" id="573370.DMR_25100"/>
<keyword evidence="7" id="KW-1185">Reference proteome</keyword>
<dbReference type="Pfam" id="PF05105">
    <property type="entry name" value="Phage_holin_4_1"/>
    <property type="match status" value="1"/>
</dbReference>
<evidence type="ECO:0000256" key="2">
    <source>
        <dbReference type="ARBA" id="ARBA00022692"/>
    </source>
</evidence>
<dbReference type="eggNOG" id="COG4824">
    <property type="taxonomic scope" value="Bacteria"/>
</dbReference>